<proteinExistence type="inferred from homology"/>
<evidence type="ECO:0000313" key="4">
    <source>
        <dbReference type="EMBL" id="RCH89284.1"/>
    </source>
</evidence>
<dbReference type="PANTHER" id="PTHR24170:SF1">
    <property type="entry name" value="DOMAIN PROTEIN, PUTATIVE (AFU_ORTHOLOGUE AFUA_1G09870)-RELATED"/>
    <property type="match status" value="1"/>
</dbReference>
<evidence type="ECO:0000256" key="1">
    <source>
        <dbReference type="ARBA" id="ARBA00007428"/>
    </source>
</evidence>
<dbReference type="OrthoDB" id="7464126at2759"/>
<dbReference type="EMBL" id="PJQM01003365">
    <property type="protein sequence ID" value="RCH89284.1"/>
    <property type="molecule type" value="Genomic_DNA"/>
</dbReference>
<dbReference type="GO" id="GO:0005769">
    <property type="term" value="C:early endosome"/>
    <property type="evidence" value="ECO:0007669"/>
    <property type="project" value="TreeGrafter"/>
</dbReference>
<feature type="domain" description="VPS9" evidence="3">
    <location>
        <begin position="47"/>
        <end position="183"/>
    </location>
</feature>
<accession>A0A367JH67</accession>
<name>A0A367JH67_RHIST</name>
<comment type="similarity">
    <text evidence="1">Belongs to the UPF0507 family.</text>
</comment>
<dbReference type="STRING" id="4846.A0A367JH67"/>
<dbReference type="PROSITE" id="PS50297">
    <property type="entry name" value="ANK_REP_REGION"/>
    <property type="match status" value="1"/>
</dbReference>
<evidence type="ECO:0000259" key="3">
    <source>
        <dbReference type="PROSITE" id="PS51205"/>
    </source>
</evidence>
<evidence type="ECO:0000313" key="5">
    <source>
        <dbReference type="Proteomes" id="UP000253551"/>
    </source>
</evidence>
<evidence type="ECO:0000256" key="2">
    <source>
        <dbReference type="PROSITE-ProRule" id="PRU00023"/>
    </source>
</evidence>
<protein>
    <recommendedName>
        <fullName evidence="3">VPS9 domain-containing protein</fullName>
    </recommendedName>
</protein>
<dbReference type="GO" id="GO:0000149">
    <property type="term" value="F:SNARE binding"/>
    <property type="evidence" value="ECO:0007669"/>
    <property type="project" value="TreeGrafter"/>
</dbReference>
<dbReference type="GO" id="GO:0005085">
    <property type="term" value="F:guanyl-nucleotide exchange factor activity"/>
    <property type="evidence" value="ECO:0007669"/>
    <property type="project" value="TreeGrafter"/>
</dbReference>
<dbReference type="SMART" id="SM00167">
    <property type="entry name" value="VPS9"/>
    <property type="match status" value="1"/>
</dbReference>
<dbReference type="SUPFAM" id="SSF48403">
    <property type="entry name" value="Ankyrin repeat"/>
    <property type="match status" value="1"/>
</dbReference>
<dbReference type="GO" id="GO:0097422">
    <property type="term" value="C:tubular endosome"/>
    <property type="evidence" value="ECO:0007669"/>
    <property type="project" value="TreeGrafter"/>
</dbReference>
<dbReference type="InterPro" id="IPR051248">
    <property type="entry name" value="UPF0507/Ank_repeat_27"/>
</dbReference>
<dbReference type="PANTHER" id="PTHR24170">
    <property type="entry name" value="ANKYRIN REPEAT DOMAIN-CONTAINING PROTEIN 27"/>
    <property type="match status" value="1"/>
</dbReference>
<dbReference type="AlphaFoldDB" id="A0A367JH67"/>
<dbReference type="SUPFAM" id="SSF109993">
    <property type="entry name" value="VPS9 domain"/>
    <property type="match status" value="1"/>
</dbReference>
<dbReference type="GO" id="GO:0005886">
    <property type="term" value="C:plasma membrane"/>
    <property type="evidence" value="ECO:0007669"/>
    <property type="project" value="TreeGrafter"/>
</dbReference>
<organism evidence="4 5">
    <name type="scientific">Rhizopus stolonifer</name>
    <name type="common">Rhizopus nigricans</name>
    <dbReference type="NCBI Taxonomy" id="4846"/>
    <lineage>
        <taxon>Eukaryota</taxon>
        <taxon>Fungi</taxon>
        <taxon>Fungi incertae sedis</taxon>
        <taxon>Mucoromycota</taxon>
        <taxon>Mucoromycotina</taxon>
        <taxon>Mucoromycetes</taxon>
        <taxon>Mucorales</taxon>
        <taxon>Mucorineae</taxon>
        <taxon>Rhizopodaceae</taxon>
        <taxon>Rhizopus</taxon>
    </lineage>
</organism>
<dbReference type="Pfam" id="PF02204">
    <property type="entry name" value="VPS9"/>
    <property type="match status" value="1"/>
</dbReference>
<dbReference type="SMART" id="SM00248">
    <property type="entry name" value="ANK"/>
    <property type="match status" value="4"/>
</dbReference>
<gene>
    <name evidence="4" type="ORF">CU098_007292</name>
</gene>
<reference evidence="4 5" key="1">
    <citation type="journal article" date="2018" name="G3 (Bethesda)">
        <title>Phylogenetic and Phylogenomic Definition of Rhizopus Species.</title>
        <authorList>
            <person name="Gryganskyi A.P."/>
            <person name="Golan J."/>
            <person name="Dolatabadi S."/>
            <person name="Mondo S."/>
            <person name="Robb S."/>
            <person name="Idnurm A."/>
            <person name="Muszewska A."/>
            <person name="Steczkiewicz K."/>
            <person name="Masonjones S."/>
            <person name="Liao H.L."/>
            <person name="Gajdeczka M.T."/>
            <person name="Anike F."/>
            <person name="Vuek A."/>
            <person name="Anishchenko I.M."/>
            <person name="Voigt K."/>
            <person name="de Hoog G.S."/>
            <person name="Smith M.E."/>
            <person name="Heitman J."/>
            <person name="Vilgalys R."/>
            <person name="Stajich J.E."/>
        </authorList>
    </citation>
    <scope>NUCLEOTIDE SEQUENCE [LARGE SCALE GENOMIC DNA]</scope>
    <source>
        <strain evidence="4 5">LSU 92-RS-03</strain>
    </source>
</reference>
<dbReference type="Gene3D" id="1.20.1050.80">
    <property type="entry name" value="VPS9 domain"/>
    <property type="match status" value="1"/>
</dbReference>
<dbReference type="GO" id="GO:0030133">
    <property type="term" value="C:transport vesicle"/>
    <property type="evidence" value="ECO:0007669"/>
    <property type="project" value="TreeGrafter"/>
</dbReference>
<keyword evidence="5" id="KW-1185">Reference proteome</keyword>
<dbReference type="InterPro" id="IPR036770">
    <property type="entry name" value="Ankyrin_rpt-contain_sf"/>
</dbReference>
<feature type="repeat" description="ANK" evidence="2">
    <location>
        <begin position="463"/>
        <end position="495"/>
    </location>
</feature>
<dbReference type="Gene3D" id="1.25.40.20">
    <property type="entry name" value="Ankyrin repeat-containing domain"/>
    <property type="match status" value="2"/>
</dbReference>
<dbReference type="InterPro" id="IPR002110">
    <property type="entry name" value="Ankyrin_rpt"/>
</dbReference>
<dbReference type="Proteomes" id="UP000253551">
    <property type="component" value="Unassembled WGS sequence"/>
</dbReference>
<keyword evidence="2" id="KW-0040">ANK repeat</keyword>
<sequence length="527" mass="60885">MKETVESACFLVESTCKDPTDMYTWVEGYIMEETYDMVFFKISELVLNQDKELWKALESVTYLDFPQIGLPAHVHDGRKRVERATARFEKIGSFRTPLEKLECLLQTLKELSDPELFMGTDALVPLFLMTLIKSKVPHLMANFVYIRDYNFERNMASGRYGYSLSTFEGVLDYVLYSSIPELSHQNQTLWSSIKSGELVSFTTHYCARTFDPRDREGNNALLMACLYGQTEIIEYILKHQGGVKETDVNDLNMTPLMCAIQSKSRAAVSLLLQDRQVLSRLRQIDRRGDSAFMYICATQDILLLKQLSACIDPLTFRNPWTGDSVLHRACQHNCPFEFTLYLIDLNLERLKNKKNQSFYHLCRDRKLIQHLYTQKRIDTTRLFLDTDSLGQCALMAWADQGRLDLIELFSDDLSHQPIHYADKNGRTLLHLLAMRSKLVMGDKSLDFMVEKFKYLIHARDWPESNTALHIAVKNGQLPLIKALYRHGAKLDVVNFRGERPISDIPGVCHFLDGIMIFKLKWPNNDLP</sequence>
<dbReference type="PROSITE" id="PS50088">
    <property type="entry name" value="ANK_REPEAT"/>
    <property type="match status" value="1"/>
</dbReference>
<comment type="caution">
    <text evidence="4">The sequence shown here is derived from an EMBL/GenBank/DDBJ whole genome shotgun (WGS) entry which is preliminary data.</text>
</comment>
<dbReference type="InterPro" id="IPR037191">
    <property type="entry name" value="VPS9_dom_sf"/>
</dbReference>
<dbReference type="Pfam" id="PF12796">
    <property type="entry name" value="Ank_2"/>
    <property type="match status" value="2"/>
</dbReference>
<dbReference type="GO" id="GO:0045022">
    <property type="term" value="P:early endosome to late endosome transport"/>
    <property type="evidence" value="ECO:0007669"/>
    <property type="project" value="TreeGrafter"/>
</dbReference>
<dbReference type="GO" id="GO:0005770">
    <property type="term" value="C:late endosome"/>
    <property type="evidence" value="ECO:0007669"/>
    <property type="project" value="TreeGrafter"/>
</dbReference>
<dbReference type="InterPro" id="IPR003123">
    <property type="entry name" value="VPS9"/>
</dbReference>
<dbReference type="PROSITE" id="PS51205">
    <property type="entry name" value="VPS9"/>
    <property type="match status" value="1"/>
</dbReference>